<dbReference type="EMBL" id="JABSTV010001251">
    <property type="protein sequence ID" value="KAH7951493.1"/>
    <property type="molecule type" value="Genomic_DNA"/>
</dbReference>
<name>A0A9D4PRF4_RHISA</name>
<proteinExistence type="predicted"/>
<dbReference type="AlphaFoldDB" id="A0A9D4PRF4"/>
<dbReference type="InterPro" id="IPR013783">
    <property type="entry name" value="Ig-like_fold"/>
</dbReference>
<evidence type="ECO:0000313" key="1">
    <source>
        <dbReference type="EMBL" id="KAH7951493.1"/>
    </source>
</evidence>
<sequence length="114" mass="12667">MEAIQPLTNHWWDPNPDPIIYVESDLPSTRTVRGLAHSSLLQHRSWRPNRPHHVAARRQSIKSGPDIEVHVLDPFSVALAIDSLSPSHDGSYKCLASSSAATVNYTAQLRVHGE</sequence>
<organism evidence="1 2">
    <name type="scientific">Rhipicephalus sanguineus</name>
    <name type="common">Brown dog tick</name>
    <name type="synonym">Ixodes sanguineus</name>
    <dbReference type="NCBI Taxonomy" id="34632"/>
    <lineage>
        <taxon>Eukaryota</taxon>
        <taxon>Metazoa</taxon>
        <taxon>Ecdysozoa</taxon>
        <taxon>Arthropoda</taxon>
        <taxon>Chelicerata</taxon>
        <taxon>Arachnida</taxon>
        <taxon>Acari</taxon>
        <taxon>Parasitiformes</taxon>
        <taxon>Ixodida</taxon>
        <taxon>Ixodoidea</taxon>
        <taxon>Ixodidae</taxon>
        <taxon>Rhipicephalinae</taxon>
        <taxon>Rhipicephalus</taxon>
        <taxon>Rhipicephalus</taxon>
    </lineage>
</organism>
<evidence type="ECO:0008006" key="3">
    <source>
        <dbReference type="Google" id="ProtNLM"/>
    </source>
</evidence>
<keyword evidence="2" id="KW-1185">Reference proteome</keyword>
<protein>
    <recommendedName>
        <fullName evidence="3">Ig-like domain-containing protein</fullName>
    </recommendedName>
</protein>
<reference evidence="1" key="2">
    <citation type="submission" date="2021-09" db="EMBL/GenBank/DDBJ databases">
        <authorList>
            <person name="Jia N."/>
            <person name="Wang J."/>
            <person name="Shi W."/>
            <person name="Du L."/>
            <person name="Sun Y."/>
            <person name="Zhan W."/>
            <person name="Jiang J."/>
            <person name="Wang Q."/>
            <person name="Zhang B."/>
            <person name="Ji P."/>
            <person name="Sakyi L.B."/>
            <person name="Cui X."/>
            <person name="Yuan T."/>
            <person name="Jiang B."/>
            <person name="Yang W."/>
            <person name="Lam T.T.-Y."/>
            <person name="Chang Q."/>
            <person name="Ding S."/>
            <person name="Wang X."/>
            <person name="Zhu J."/>
            <person name="Ruan X."/>
            <person name="Zhao L."/>
            <person name="Wei J."/>
            <person name="Que T."/>
            <person name="Du C."/>
            <person name="Cheng J."/>
            <person name="Dai P."/>
            <person name="Han X."/>
            <person name="Huang E."/>
            <person name="Gao Y."/>
            <person name="Liu J."/>
            <person name="Shao H."/>
            <person name="Ye R."/>
            <person name="Li L."/>
            <person name="Wei W."/>
            <person name="Wang X."/>
            <person name="Wang C."/>
            <person name="Huo Q."/>
            <person name="Li W."/>
            <person name="Guo W."/>
            <person name="Chen H."/>
            <person name="Chen S."/>
            <person name="Zhou L."/>
            <person name="Zhou L."/>
            <person name="Ni X."/>
            <person name="Tian J."/>
            <person name="Zhou Y."/>
            <person name="Sheng Y."/>
            <person name="Liu T."/>
            <person name="Pan Y."/>
            <person name="Xia L."/>
            <person name="Li J."/>
            <person name="Zhao F."/>
            <person name="Cao W."/>
        </authorList>
    </citation>
    <scope>NUCLEOTIDE SEQUENCE</scope>
    <source>
        <strain evidence="1">Rsan-2018</strain>
        <tissue evidence="1">Larvae</tissue>
    </source>
</reference>
<reference evidence="1" key="1">
    <citation type="journal article" date="2020" name="Cell">
        <title>Large-Scale Comparative Analyses of Tick Genomes Elucidate Their Genetic Diversity and Vector Capacities.</title>
        <authorList>
            <consortium name="Tick Genome and Microbiome Consortium (TIGMIC)"/>
            <person name="Jia N."/>
            <person name="Wang J."/>
            <person name="Shi W."/>
            <person name="Du L."/>
            <person name="Sun Y."/>
            <person name="Zhan W."/>
            <person name="Jiang J.F."/>
            <person name="Wang Q."/>
            <person name="Zhang B."/>
            <person name="Ji P."/>
            <person name="Bell-Sakyi L."/>
            <person name="Cui X.M."/>
            <person name="Yuan T.T."/>
            <person name="Jiang B.G."/>
            <person name="Yang W.F."/>
            <person name="Lam T.T."/>
            <person name="Chang Q.C."/>
            <person name="Ding S.J."/>
            <person name="Wang X.J."/>
            <person name="Zhu J.G."/>
            <person name="Ruan X.D."/>
            <person name="Zhao L."/>
            <person name="Wei J.T."/>
            <person name="Ye R.Z."/>
            <person name="Que T.C."/>
            <person name="Du C.H."/>
            <person name="Zhou Y.H."/>
            <person name="Cheng J.X."/>
            <person name="Dai P.F."/>
            <person name="Guo W.B."/>
            <person name="Han X.H."/>
            <person name="Huang E.J."/>
            <person name="Li L.F."/>
            <person name="Wei W."/>
            <person name="Gao Y.C."/>
            <person name="Liu J.Z."/>
            <person name="Shao H.Z."/>
            <person name="Wang X."/>
            <person name="Wang C.C."/>
            <person name="Yang T.C."/>
            <person name="Huo Q.B."/>
            <person name="Li W."/>
            <person name="Chen H.Y."/>
            <person name="Chen S.E."/>
            <person name="Zhou L.G."/>
            <person name="Ni X.B."/>
            <person name="Tian J.H."/>
            <person name="Sheng Y."/>
            <person name="Liu T."/>
            <person name="Pan Y.S."/>
            <person name="Xia L.Y."/>
            <person name="Li J."/>
            <person name="Zhao F."/>
            <person name="Cao W.C."/>
        </authorList>
    </citation>
    <scope>NUCLEOTIDE SEQUENCE</scope>
    <source>
        <strain evidence="1">Rsan-2018</strain>
    </source>
</reference>
<gene>
    <name evidence="1" type="ORF">HPB52_009955</name>
</gene>
<dbReference type="InterPro" id="IPR036179">
    <property type="entry name" value="Ig-like_dom_sf"/>
</dbReference>
<dbReference type="Proteomes" id="UP000821837">
    <property type="component" value="Chromosome 5"/>
</dbReference>
<comment type="caution">
    <text evidence="1">The sequence shown here is derived from an EMBL/GenBank/DDBJ whole genome shotgun (WGS) entry which is preliminary data.</text>
</comment>
<evidence type="ECO:0000313" key="2">
    <source>
        <dbReference type="Proteomes" id="UP000821837"/>
    </source>
</evidence>
<dbReference type="Gene3D" id="2.60.40.10">
    <property type="entry name" value="Immunoglobulins"/>
    <property type="match status" value="1"/>
</dbReference>
<accession>A0A9D4PRF4</accession>
<dbReference type="SUPFAM" id="SSF48726">
    <property type="entry name" value="Immunoglobulin"/>
    <property type="match status" value="1"/>
</dbReference>